<organism evidence="2">
    <name type="scientific">Anopheles darlingi</name>
    <name type="common">Mosquito</name>
    <dbReference type="NCBI Taxonomy" id="43151"/>
    <lineage>
        <taxon>Eukaryota</taxon>
        <taxon>Metazoa</taxon>
        <taxon>Ecdysozoa</taxon>
        <taxon>Arthropoda</taxon>
        <taxon>Hexapoda</taxon>
        <taxon>Insecta</taxon>
        <taxon>Pterygota</taxon>
        <taxon>Neoptera</taxon>
        <taxon>Endopterygota</taxon>
        <taxon>Diptera</taxon>
        <taxon>Nematocera</taxon>
        <taxon>Culicoidea</taxon>
        <taxon>Culicidae</taxon>
        <taxon>Anophelinae</taxon>
        <taxon>Anopheles</taxon>
    </lineage>
</organism>
<feature type="chain" id="PRO_5014682513" description="Secreted protein" evidence="1">
    <location>
        <begin position="20"/>
        <end position="161"/>
    </location>
</feature>
<dbReference type="AlphaFoldDB" id="A0A2M4DT05"/>
<accession>A0A2M4DT05</accession>
<evidence type="ECO:0000256" key="1">
    <source>
        <dbReference type="SAM" id="SignalP"/>
    </source>
</evidence>
<proteinExistence type="predicted"/>
<feature type="signal peptide" evidence="1">
    <location>
        <begin position="1"/>
        <end position="19"/>
    </location>
</feature>
<evidence type="ECO:0000313" key="2">
    <source>
        <dbReference type="EMBL" id="MBW80388.1"/>
    </source>
</evidence>
<evidence type="ECO:0008006" key="3">
    <source>
        <dbReference type="Google" id="ProtNLM"/>
    </source>
</evidence>
<dbReference type="EMBL" id="GGFL01016210">
    <property type="protein sequence ID" value="MBW80388.1"/>
    <property type="molecule type" value="Transcribed_RNA"/>
</dbReference>
<sequence length="161" mass="18972">MVWSFGQFCFCLSSSRCFGGGFGGPMLVRCMCSMVVNRRRWPCTRVCRWCHGERLHWRFFCCVRCWRLWFRARSRCILRRWTGRRRWACLRGCSFCCPRVWVRLCRSPVAFFAVRLRSVVCVFTRSCSCLVFGFAFGLLRSRGLFSSPRLIRVLASRSPGC</sequence>
<protein>
    <recommendedName>
        <fullName evidence="3">Secreted protein</fullName>
    </recommendedName>
</protein>
<name>A0A2M4DT05_ANODA</name>
<keyword evidence="1" id="KW-0732">Signal</keyword>
<reference evidence="2" key="1">
    <citation type="submission" date="2018-01" db="EMBL/GenBank/DDBJ databases">
        <title>An insight into the sialome of Amazonian anophelines.</title>
        <authorList>
            <person name="Ribeiro J.M."/>
            <person name="Scarpassa V."/>
            <person name="Calvo E."/>
        </authorList>
    </citation>
    <scope>NUCLEOTIDE SEQUENCE</scope>
</reference>